<dbReference type="PANTHER" id="PTHR30121">
    <property type="entry name" value="UNCHARACTERIZED PROTEIN YJGR-RELATED"/>
    <property type="match status" value="1"/>
</dbReference>
<dbReference type="AlphaFoldDB" id="A0A1F6EDZ0"/>
<feature type="compositionally biased region" description="Basic and acidic residues" evidence="1">
    <location>
        <begin position="553"/>
        <end position="575"/>
    </location>
</feature>
<gene>
    <name evidence="3" type="ORF">A3E65_00410</name>
</gene>
<accession>A0A1F6EDZ0</accession>
<dbReference type="InterPro" id="IPR027417">
    <property type="entry name" value="P-loop_NTPase"/>
</dbReference>
<dbReference type="Pfam" id="PF10412">
    <property type="entry name" value="TrwB_AAD_bind"/>
    <property type="match status" value="1"/>
</dbReference>
<dbReference type="Proteomes" id="UP000178392">
    <property type="component" value="Unassembled WGS sequence"/>
</dbReference>
<dbReference type="CDD" id="cd01127">
    <property type="entry name" value="TrwB_TraG_TraD_VirD4"/>
    <property type="match status" value="1"/>
</dbReference>
<reference evidence="3 4" key="1">
    <citation type="journal article" date="2016" name="Nat. Commun.">
        <title>Thousands of microbial genomes shed light on interconnected biogeochemical processes in an aquifer system.</title>
        <authorList>
            <person name="Anantharaman K."/>
            <person name="Brown C.T."/>
            <person name="Hug L.A."/>
            <person name="Sharon I."/>
            <person name="Castelle C.J."/>
            <person name="Probst A.J."/>
            <person name="Thomas B.C."/>
            <person name="Singh A."/>
            <person name="Wilkins M.J."/>
            <person name="Karaoz U."/>
            <person name="Brodie E.L."/>
            <person name="Williams K.H."/>
            <person name="Hubbard S.S."/>
            <person name="Banfield J.F."/>
        </authorList>
    </citation>
    <scope>NUCLEOTIDE SEQUENCE [LARGE SCALE GENOMIC DNA]</scope>
</reference>
<feature type="domain" description="Type IV secretion system coupling protein TraD DNA-binding" evidence="2">
    <location>
        <begin position="27"/>
        <end position="343"/>
    </location>
</feature>
<comment type="caution">
    <text evidence="3">The sequence shown here is derived from an EMBL/GenBank/DDBJ whole genome shotgun (WGS) entry which is preliminary data.</text>
</comment>
<proteinExistence type="predicted"/>
<evidence type="ECO:0000259" key="2">
    <source>
        <dbReference type="Pfam" id="PF10412"/>
    </source>
</evidence>
<name>A0A1F6EDZ0_9BACT</name>
<feature type="compositionally biased region" description="Basic and acidic residues" evidence="1">
    <location>
        <begin position="448"/>
        <end position="457"/>
    </location>
</feature>
<evidence type="ECO:0000313" key="4">
    <source>
        <dbReference type="Proteomes" id="UP000178392"/>
    </source>
</evidence>
<dbReference type="InterPro" id="IPR051162">
    <property type="entry name" value="T4SS_component"/>
</dbReference>
<protein>
    <recommendedName>
        <fullName evidence="2">Type IV secretion system coupling protein TraD DNA-binding domain-containing protein</fullName>
    </recommendedName>
</protein>
<feature type="compositionally biased region" description="Basic and acidic residues" evidence="1">
    <location>
        <begin position="518"/>
        <end position="531"/>
    </location>
</feature>
<feature type="region of interest" description="Disordered" evidence="1">
    <location>
        <begin position="448"/>
        <end position="480"/>
    </location>
</feature>
<sequence length="575" mass="64734">MADNPERVTYFAATDARGKHTPFGIKAKDRERHMYVIGKTGMGKSTLLENMAIQDIRNGEGLAFIDPHGSAVDKLLDYIPEERMKDVIYFAPFDLDRPIAFNVMEDVGYDKRHLVTSGLMATFKKIWQDAWSARMEYILTNTLLALLEYPGATLLGVNRMYTDKVYRKKVVENIKDPLVKDFWVKEFATYTDRYTQEATPAIQNKIGQFTSNPLIRNIIGQPTSSFDIRKVMDERKILLINLSKGLVGDVNMRLLGSMLTTRIFLAAMSRAELSAGVLKKTPKFYFYVDEFQNFANETFSEILSEARKYNLNLIIAHQYVEQMEEEVRAAVFGNVGTTVCFRVGPFDAEILETIFFPEFTKEDLVNLGFAQVYLTLMIDGIGSRPFSAVTLPPIEPPPVSYRTQVVERSRTTYGNPRTGIEAAIFAELAETAGPNPPEPPRRTYVPRREVAAEKSSDSSRLQSGQTFASRPPVSEQKLSGKTIFSRVPSASLKQPPPAAQKSAEELRSILRTMTASAVKEKENKESAKEQSLKGALAEVLKKNPSPLPQLKPSQEEKKPFEVPEEKLRQILKGDE</sequence>
<evidence type="ECO:0000256" key="1">
    <source>
        <dbReference type="SAM" id="MobiDB-lite"/>
    </source>
</evidence>
<dbReference type="InterPro" id="IPR019476">
    <property type="entry name" value="T4SS_TraD_DNA-bd"/>
</dbReference>
<dbReference type="PANTHER" id="PTHR30121:SF6">
    <property type="entry name" value="SLR6007 PROTEIN"/>
    <property type="match status" value="1"/>
</dbReference>
<organism evidence="3 4">
    <name type="scientific">Candidatus Kaiserbacteria bacterium RIFCSPHIGHO2_12_FULL_56_13</name>
    <dbReference type="NCBI Taxonomy" id="1798505"/>
    <lineage>
        <taxon>Bacteria</taxon>
        <taxon>Candidatus Kaiseribacteriota</taxon>
    </lineage>
</organism>
<dbReference type="EMBL" id="MFLS01000031">
    <property type="protein sequence ID" value="OGG71868.1"/>
    <property type="molecule type" value="Genomic_DNA"/>
</dbReference>
<feature type="compositionally biased region" description="Polar residues" evidence="1">
    <location>
        <begin position="458"/>
        <end position="468"/>
    </location>
</feature>
<dbReference type="SUPFAM" id="SSF52540">
    <property type="entry name" value="P-loop containing nucleoside triphosphate hydrolases"/>
    <property type="match status" value="1"/>
</dbReference>
<evidence type="ECO:0000313" key="3">
    <source>
        <dbReference type="EMBL" id="OGG71868.1"/>
    </source>
</evidence>
<feature type="region of interest" description="Disordered" evidence="1">
    <location>
        <begin position="514"/>
        <end position="575"/>
    </location>
</feature>
<dbReference type="Gene3D" id="3.40.50.300">
    <property type="entry name" value="P-loop containing nucleotide triphosphate hydrolases"/>
    <property type="match status" value="2"/>
</dbReference>